<dbReference type="OrthoDB" id="10270717at2759"/>
<gene>
    <name evidence="2" type="ORF">T4D_13920</name>
</gene>
<name>A0A0V1FYT9_TRIPS</name>
<evidence type="ECO:0000256" key="1">
    <source>
        <dbReference type="SAM" id="MobiDB-lite"/>
    </source>
</evidence>
<dbReference type="EMBL" id="JYDT01000016">
    <property type="protein sequence ID" value="KRY91058.1"/>
    <property type="molecule type" value="Genomic_DNA"/>
</dbReference>
<reference evidence="2 3" key="1">
    <citation type="submission" date="2015-01" db="EMBL/GenBank/DDBJ databases">
        <title>Evolution of Trichinella species and genotypes.</title>
        <authorList>
            <person name="Korhonen P.K."/>
            <person name="Edoardo P."/>
            <person name="Giuseppe L.R."/>
            <person name="Gasser R.B."/>
        </authorList>
    </citation>
    <scope>NUCLEOTIDE SEQUENCE [LARGE SCALE GENOMIC DNA]</scope>
    <source>
        <strain evidence="2">ISS470</strain>
    </source>
</reference>
<sequence>MTGRLPAKAVCAIVTLRSLATGYKPETGAKDDEKQNHKGTESENEATKIRHQSKQVRLIEYWDESELRLK</sequence>
<accession>A0A0V1FYT9</accession>
<dbReference type="Proteomes" id="UP000054995">
    <property type="component" value="Unassembled WGS sequence"/>
</dbReference>
<feature type="compositionally biased region" description="Basic and acidic residues" evidence="1">
    <location>
        <begin position="27"/>
        <end position="48"/>
    </location>
</feature>
<dbReference type="AlphaFoldDB" id="A0A0V1FYT9"/>
<feature type="region of interest" description="Disordered" evidence="1">
    <location>
        <begin position="22"/>
        <end position="53"/>
    </location>
</feature>
<evidence type="ECO:0000313" key="2">
    <source>
        <dbReference type="EMBL" id="KRY91058.1"/>
    </source>
</evidence>
<protein>
    <submittedName>
        <fullName evidence="2">Uncharacterized protein</fullName>
    </submittedName>
</protein>
<comment type="caution">
    <text evidence="2">The sequence shown here is derived from an EMBL/GenBank/DDBJ whole genome shotgun (WGS) entry which is preliminary data.</text>
</comment>
<organism evidence="2 3">
    <name type="scientific">Trichinella pseudospiralis</name>
    <name type="common">Parasitic roundworm</name>
    <dbReference type="NCBI Taxonomy" id="6337"/>
    <lineage>
        <taxon>Eukaryota</taxon>
        <taxon>Metazoa</taxon>
        <taxon>Ecdysozoa</taxon>
        <taxon>Nematoda</taxon>
        <taxon>Enoplea</taxon>
        <taxon>Dorylaimia</taxon>
        <taxon>Trichinellida</taxon>
        <taxon>Trichinellidae</taxon>
        <taxon>Trichinella</taxon>
    </lineage>
</organism>
<evidence type="ECO:0000313" key="3">
    <source>
        <dbReference type="Proteomes" id="UP000054995"/>
    </source>
</evidence>
<proteinExistence type="predicted"/>
<keyword evidence="3" id="KW-1185">Reference proteome</keyword>